<dbReference type="Proteomes" id="UP000886198">
    <property type="component" value="Unassembled WGS sequence"/>
</dbReference>
<accession>A0A7C1GSG5</accession>
<dbReference type="Pfam" id="PF07963">
    <property type="entry name" value="N_methyl"/>
    <property type="match status" value="1"/>
</dbReference>
<dbReference type="AlphaFoldDB" id="A0A7C1GSG5"/>
<dbReference type="InterPro" id="IPR012902">
    <property type="entry name" value="N_methyl_site"/>
</dbReference>
<keyword evidence="3" id="KW-0812">Transmembrane</keyword>
<evidence type="ECO:0000256" key="1">
    <source>
        <dbReference type="ARBA" id="ARBA00004442"/>
    </source>
</evidence>
<evidence type="ECO:0000313" key="4">
    <source>
        <dbReference type="EMBL" id="HDP77661.1"/>
    </source>
</evidence>
<reference evidence="4" key="1">
    <citation type="journal article" date="2020" name="mSystems">
        <title>Genome- and Community-Level Interaction Insights into Carbon Utilization and Element Cycling Functions of Hydrothermarchaeota in Hydrothermal Sediment.</title>
        <authorList>
            <person name="Zhou Z."/>
            <person name="Liu Y."/>
            <person name="Xu W."/>
            <person name="Pan J."/>
            <person name="Luo Z.H."/>
            <person name="Li M."/>
        </authorList>
    </citation>
    <scope>NUCLEOTIDE SEQUENCE [LARGE SCALE GENOMIC DNA]</scope>
    <source>
        <strain evidence="4">SpSt-1179</strain>
    </source>
</reference>
<comment type="subcellular location">
    <subcellularLocation>
        <location evidence="1">Cell outer membrane</location>
    </subcellularLocation>
</comment>
<organism evidence="4">
    <name type="scientific">Mesotoga infera</name>
    <dbReference type="NCBI Taxonomy" id="1236046"/>
    <lineage>
        <taxon>Bacteria</taxon>
        <taxon>Thermotogati</taxon>
        <taxon>Thermotogota</taxon>
        <taxon>Thermotogae</taxon>
        <taxon>Kosmotogales</taxon>
        <taxon>Kosmotogaceae</taxon>
        <taxon>Mesotoga</taxon>
    </lineage>
</organism>
<evidence type="ECO:0000256" key="2">
    <source>
        <dbReference type="ARBA" id="ARBA00023237"/>
    </source>
</evidence>
<keyword evidence="3" id="KW-1133">Transmembrane helix</keyword>
<dbReference type="NCBIfam" id="TIGR02532">
    <property type="entry name" value="IV_pilin_GFxxxE"/>
    <property type="match status" value="1"/>
</dbReference>
<dbReference type="EMBL" id="DSBT01000160">
    <property type="protein sequence ID" value="HDP77661.1"/>
    <property type="molecule type" value="Genomic_DNA"/>
</dbReference>
<keyword evidence="2" id="KW-0998">Cell outer membrane</keyword>
<evidence type="ECO:0000256" key="3">
    <source>
        <dbReference type="SAM" id="Phobius"/>
    </source>
</evidence>
<name>A0A7C1GSG5_9BACT</name>
<proteinExistence type="predicted"/>
<dbReference type="GO" id="GO:0009279">
    <property type="term" value="C:cell outer membrane"/>
    <property type="evidence" value="ECO:0007669"/>
    <property type="project" value="UniProtKB-SubCell"/>
</dbReference>
<sequence>MRKGFTLVEAVVSIALLALFVAGGVFLIVRYNSMSGRIANTSTMEAAVSFVRIYIREDGILRESSTEAEIENRIGKILTDLNGSNEYEGKLSLAGLGSIEVVDITQEMLGSDNDLFSFRIELSDTISKKEEIIHVVLSTQ</sequence>
<keyword evidence="3" id="KW-0472">Membrane</keyword>
<gene>
    <name evidence="4" type="ORF">ENN47_05665</name>
</gene>
<protein>
    <submittedName>
        <fullName evidence="4">Prepilin-type N-terminal cleavage/methylation domain-containing protein</fullName>
    </submittedName>
</protein>
<feature type="transmembrane region" description="Helical" evidence="3">
    <location>
        <begin position="6"/>
        <end position="29"/>
    </location>
</feature>
<comment type="caution">
    <text evidence="4">The sequence shown here is derived from an EMBL/GenBank/DDBJ whole genome shotgun (WGS) entry which is preliminary data.</text>
</comment>